<keyword evidence="2" id="KW-1185">Reference proteome</keyword>
<dbReference type="AlphaFoldDB" id="A0A7T8KD33"/>
<dbReference type="Gene3D" id="3.30.420.10">
    <property type="entry name" value="Ribonuclease H-like superfamily/Ribonuclease H"/>
    <property type="match status" value="1"/>
</dbReference>
<proteinExistence type="predicted"/>
<dbReference type="PANTHER" id="PTHR46060:SF1">
    <property type="entry name" value="MARINER MOS1 TRANSPOSASE-LIKE PROTEIN"/>
    <property type="match status" value="1"/>
</dbReference>
<dbReference type="PANTHER" id="PTHR46060">
    <property type="entry name" value="MARINER MOS1 TRANSPOSASE-LIKE PROTEIN"/>
    <property type="match status" value="1"/>
</dbReference>
<dbReference type="Proteomes" id="UP000595437">
    <property type="component" value="Chromosome 4"/>
</dbReference>
<protein>
    <recommendedName>
        <fullName evidence="3">Histone-lysine N-methyltransferase SETMAR</fullName>
    </recommendedName>
</protein>
<evidence type="ECO:0000313" key="2">
    <source>
        <dbReference type="Proteomes" id="UP000595437"/>
    </source>
</evidence>
<dbReference type="InterPro" id="IPR052709">
    <property type="entry name" value="Transposase-MT_Hybrid"/>
</dbReference>
<organism evidence="1 2">
    <name type="scientific">Caligus rogercresseyi</name>
    <name type="common">Sea louse</name>
    <dbReference type="NCBI Taxonomy" id="217165"/>
    <lineage>
        <taxon>Eukaryota</taxon>
        <taxon>Metazoa</taxon>
        <taxon>Ecdysozoa</taxon>
        <taxon>Arthropoda</taxon>
        <taxon>Crustacea</taxon>
        <taxon>Multicrustacea</taxon>
        <taxon>Hexanauplia</taxon>
        <taxon>Copepoda</taxon>
        <taxon>Siphonostomatoida</taxon>
        <taxon>Caligidae</taxon>
        <taxon>Caligus</taxon>
    </lineage>
</organism>
<gene>
    <name evidence="1" type="ORF">FKW44_006279</name>
</gene>
<dbReference type="GO" id="GO:0003676">
    <property type="term" value="F:nucleic acid binding"/>
    <property type="evidence" value="ECO:0007669"/>
    <property type="project" value="InterPro"/>
</dbReference>
<reference evidence="2" key="1">
    <citation type="submission" date="2021-01" db="EMBL/GenBank/DDBJ databases">
        <title>Caligus Genome Assembly.</title>
        <authorList>
            <person name="Gallardo-Escarate C."/>
        </authorList>
    </citation>
    <scope>NUCLEOTIDE SEQUENCE [LARGE SCALE GENOMIC DNA]</scope>
</reference>
<dbReference type="InterPro" id="IPR036397">
    <property type="entry name" value="RNaseH_sf"/>
</dbReference>
<name>A0A7T8KD33_CALRO</name>
<evidence type="ECO:0008006" key="3">
    <source>
        <dbReference type="Google" id="ProtNLM"/>
    </source>
</evidence>
<dbReference type="EMBL" id="CP045893">
    <property type="protein sequence ID" value="QQP53713.1"/>
    <property type="molecule type" value="Genomic_DNA"/>
</dbReference>
<sequence length="153" mass="17297">MGTTQIKEWYNRFKDGRLSVESEPRSGRPSTSKNDAIIDQNRRITIRELVDEVNISFVSAKFVPKLLTFEQKHLRLEITQNMLETVNGDPDFMNTVITGDESWVYGYDPETKRRNYAECDRPSESHTEGGLPAMLSTVAEALGEVCGSPRGLL</sequence>
<evidence type="ECO:0000313" key="1">
    <source>
        <dbReference type="EMBL" id="QQP53713.1"/>
    </source>
</evidence>
<dbReference type="OrthoDB" id="6371477at2759"/>
<accession>A0A7T8KD33</accession>